<dbReference type="Proteomes" id="UP001501207">
    <property type="component" value="Unassembled WGS sequence"/>
</dbReference>
<feature type="transmembrane region" description="Helical" evidence="5">
    <location>
        <begin position="94"/>
        <end position="114"/>
    </location>
</feature>
<protein>
    <submittedName>
        <fullName evidence="6">DoxX family protein</fullName>
    </submittedName>
</protein>
<feature type="transmembrane region" description="Helical" evidence="5">
    <location>
        <begin position="71"/>
        <end position="88"/>
    </location>
</feature>
<feature type="transmembrane region" description="Helical" evidence="5">
    <location>
        <begin position="43"/>
        <end position="62"/>
    </location>
</feature>
<name>A0ABP8G670_9BACT</name>
<proteinExistence type="predicted"/>
<evidence type="ECO:0000256" key="1">
    <source>
        <dbReference type="ARBA" id="ARBA00004141"/>
    </source>
</evidence>
<keyword evidence="2 5" id="KW-0812">Transmembrane</keyword>
<comment type="caution">
    <text evidence="6">The sequence shown here is derived from an EMBL/GenBank/DDBJ whole genome shotgun (WGS) entry which is preliminary data.</text>
</comment>
<keyword evidence="3 5" id="KW-1133">Transmembrane helix</keyword>
<gene>
    <name evidence="6" type="ORF">GCM10023143_30870</name>
</gene>
<organism evidence="6 7">
    <name type="scientific">Compostibacter hankyongensis</name>
    <dbReference type="NCBI Taxonomy" id="1007089"/>
    <lineage>
        <taxon>Bacteria</taxon>
        <taxon>Pseudomonadati</taxon>
        <taxon>Bacteroidota</taxon>
        <taxon>Chitinophagia</taxon>
        <taxon>Chitinophagales</taxon>
        <taxon>Chitinophagaceae</taxon>
        <taxon>Compostibacter</taxon>
    </lineage>
</organism>
<keyword evidence="7" id="KW-1185">Reference proteome</keyword>
<feature type="transmembrane region" description="Helical" evidence="5">
    <location>
        <begin position="12"/>
        <end position="31"/>
    </location>
</feature>
<dbReference type="InterPro" id="IPR032808">
    <property type="entry name" value="DoxX"/>
</dbReference>
<evidence type="ECO:0000256" key="4">
    <source>
        <dbReference type="ARBA" id="ARBA00023136"/>
    </source>
</evidence>
<comment type="subcellular location">
    <subcellularLocation>
        <location evidence="1">Membrane</location>
        <topology evidence="1">Multi-pass membrane protein</topology>
    </subcellularLocation>
</comment>
<evidence type="ECO:0000256" key="3">
    <source>
        <dbReference type="ARBA" id="ARBA00022989"/>
    </source>
</evidence>
<dbReference type="RefSeq" id="WP_344980989.1">
    <property type="nucleotide sequence ID" value="NZ_BAABFN010000021.1"/>
</dbReference>
<evidence type="ECO:0000256" key="2">
    <source>
        <dbReference type="ARBA" id="ARBA00022692"/>
    </source>
</evidence>
<dbReference type="Pfam" id="PF13564">
    <property type="entry name" value="DoxX_2"/>
    <property type="match status" value="1"/>
</dbReference>
<dbReference type="EMBL" id="BAABFN010000021">
    <property type="protein sequence ID" value="GAA4318253.1"/>
    <property type="molecule type" value="Genomic_DNA"/>
</dbReference>
<accession>A0ABP8G670</accession>
<reference evidence="7" key="1">
    <citation type="journal article" date="2019" name="Int. J. Syst. Evol. Microbiol.">
        <title>The Global Catalogue of Microorganisms (GCM) 10K type strain sequencing project: providing services to taxonomists for standard genome sequencing and annotation.</title>
        <authorList>
            <consortium name="The Broad Institute Genomics Platform"/>
            <consortium name="The Broad Institute Genome Sequencing Center for Infectious Disease"/>
            <person name="Wu L."/>
            <person name="Ma J."/>
        </authorList>
    </citation>
    <scope>NUCLEOTIDE SEQUENCE [LARGE SCALE GENOMIC DNA]</scope>
    <source>
        <strain evidence="7">JCM 17664</strain>
    </source>
</reference>
<evidence type="ECO:0000256" key="5">
    <source>
        <dbReference type="SAM" id="Phobius"/>
    </source>
</evidence>
<keyword evidence="4 5" id="KW-0472">Membrane</keyword>
<sequence length="136" mass="15555">MSFWKKNLTYWIAKGWISFFMLFSAYFSYSHAEALRLLGFPDYFRIELTLAKLLGGILLLFPQTPSRVKEWIYAGFGIEMVSAIIAHICSHDPAWRILFVCADFIIIILCIRYVSKREGVLTTQPPSSKGLSHGTV</sequence>
<evidence type="ECO:0000313" key="6">
    <source>
        <dbReference type="EMBL" id="GAA4318253.1"/>
    </source>
</evidence>
<evidence type="ECO:0000313" key="7">
    <source>
        <dbReference type="Proteomes" id="UP001501207"/>
    </source>
</evidence>